<evidence type="ECO:0000313" key="3">
    <source>
        <dbReference type="Proteomes" id="UP000327468"/>
    </source>
</evidence>
<dbReference type="AlphaFoldDB" id="A0A5N5M2N9"/>
<dbReference type="Proteomes" id="UP000327468">
    <property type="component" value="Chromosome 15"/>
</dbReference>
<dbReference type="EMBL" id="VFJC01000016">
    <property type="protein sequence ID" value="KAB5549360.1"/>
    <property type="molecule type" value="Genomic_DNA"/>
</dbReference>
<proteinExistence type="predicted"/>
<gene>
    <name evidence="2" type="ORF">PHYPO_G00066430</name>
</gene>
<evidence type="ECO:0000313" key="2">
    <source>
        <dbReference type="EMBL" id="KAB5549360.1"/>
    </source>
</evidence>
<name>A0A5N5M2N9_PANHP</name>
<feature type="region of interest" description="Disordered" evidence="1">
    <location>
        <begin position="29"/>
        <end position="95"/>
    </location>
</feature>
<organism evidence="2 3">
    <name type="scientific">Pangasianodon hypophthalmus</name>
    <name type="common">Striped catfish</name>
    <name type="synonym">Helicophagus hypophthalmus</name>
    <dbReference type="NCBI Taxonomy" id="310915"/>
    <lineage>
        <taxon>Eukaryota</taxon>
        <taxon>Metazoa</taxon>
        <taxon>Chordata</taxon>
        <taxon>Craniata</taxon>
        <taxon>Vertebrata</taxon>
        <taxon>Euteleostomi</taxon>
        <taxon>Actinopterygii</taxon>
        <taxon>Neopterygii</taxon>
        <taxon>Teleostei</taxon>
        <taxon>Ostariophysi</taxon>
        <taxon>Siluriformes</taxon>
        <taxon>Pangasiidae</taxon>
        <taxon>Pangasianodon</taxon>
    </lineage>
</organism>
<keyword evidence="3" id="KW-1185">Reference proteome</keyword>
<protein>
    <submittedName>
        <fullName evidence="2">Uncharacterized protein</fullName>
    </submittedName>
</protein>
<comment type="caution">
    <text evidence="2">The sequence shown here is derived from an EMBL/GenBank/DDBJ whole genome shotgun (WGS) entry which is preliminary data.</text>
</comment>
<reference evidence="2 3" key="1">
    <citation type="submission" date="2019-06" db="EMBL/GenBank/DDBJ databases">
        <title>A chromosome-scale genome assembly of the striped catfish, Pangasianodon hypophthalmus.</title>
        <authorList>
            <person name="Wen M."/>
            <person name="Zahm M."/>
            <person name="Roques C."/>
            <person name="Cabau C."/>
            <person name="Klopp C."/>
            <person name="Donnadieu C."/>
            <person name="Jouanno E."/>
            <person name="Avarre J.-C."/>
            <person name="Campet M."/>
            <person name="Ha T.T.T."/>
            <person name="Dugue R."/>
            <person name="Lampietro C."/>
            <person name="Louis A."/>
            <person name="Herpin A."/>
            <person name="Echchiki A."/>
            <person name="Berthelot C."/>
            <person name="Parey E."/>
            <person name="Roest-Crollius H."/>
            <person name="Braasch I."/>
            <person name="Postlethwait J."/>
            <person name="Bobe J."/>
            <person name="Montfort J."/>
            <person name="Bouchez O."/>
            <person name="Begum T."/>
            <person name="Schartl M."/>
            <person name="Guiguen Y."/>
        </authorList>
    </citation>
    <scope>NUCLEOTIDE SEQUENCE [LARGE SCALE GENOMIC DNA]</scope>
    <source>
        <strain evidence="2 3">Indonesia</strain>
        <tissue evidence="2">Blood</tissue>
    </source>
</reference>
<sequence>MSGEVWDRLSETLQEPDLFSLKFLHNITETAGEPSEPKTDVPPKPEVSPSPEVSSASSISSSPTISSLVSVLRASDSSSSRPKPRLAAHGPPTLQKLNVELQDMREELELLKTQHKKEIKLLMNELDEEKKMRLSLQVEVERLKKHMSK</sequence>
<accession>A0A5N5M2N9</accession>
<feature type="compositionally biased region" description="Low complexity" evidence="1">
    <location>
        <begin position="49"/>
        <end position="81"/>
    </location>
</feature>
<evidence type="ECO:0000256" key="1">
    <source>
        <dbReference type="SAM" id="MobiDB-lite"/>
    </source>
</evidence>